<dbReference type="InterPro" id="IPR011009">
    <property type="entry name" value="Kinase-like_dom_sf"/>
</dbReference>
<dbReference type="PANTHER" id="PTHR21310:SF48">
    <property type="entry name" value="AMINOGLYCOSIDE PHOSPHOTRANSFERASE DOMAIN-CONTAINING PROTEIN"/>
    <property type="match status" value="1"/>
</dbReference>
<evidence type="ECO:0000313" key="2">
    <source>
        <dbReference type="Proteomes" id="UP000813461"/>
    </source>
</evidence>
<dbReference type="InterPro" id="IPR051678">
    <property type="entry name" value="AGP_Transferase"/>
</dbReference>
<dbReference type="AlphaFoldDB" id="A0A8K0R8F8"/>
<sequence length="369" mass="42327">MRSKSEVFQEHFGVSTYYEAQQFSRPDKAGIPAPLSNFTKLNLPYVDPDHPDLPSVQEIDEAKKTGMISNRYSYRDVWRVGNTIVKTDWTQHLVQEAEDLLWLRKHTNVRAPKLYAIFGRKFRCPGDVIHTKYYMIMEVLEGETLSPREWSGLNVEQRENIHASMAEQLRLLRSVPSEGYYGRVNEQPYWPRLSLTTTDYETPHGPFKTYEDLLTAMLASAEVSAAWGVMIGPGCLSPDLYEPDQIEQLEVFKDKFRAFGGHEPKLTHIDPGLQNVIIRPLDGETVQAAKHFEVSFIDWSCLGWYPAWMQGTIFASCYTTAFDGPKPFKPRDEEAQRLVSRLEEGLGTDFPDVLAFFRILSESCGYQIH</sequence>
<proteinExistence type="predicted"/>
<accession>A0A8K0R8F8</accession>
<dbReference type="Proteomes" id="UP000813461">
    <property type="component" value="Unassembled WGS sequence"/>
</dbReference>
<dbReference type="OrthoDB" id="4177236at2759"/>
<dbReference type="Gene3D" id="3.90.1200.10">
    <property type="match status" value="1"/>
</dbReference>
<gene>
    <name evidence="1" type="ORF">FB567DRAFT_617466</name>
</gene>
<keyword evidence="2" id="KW-1185">Reference proteome</keyword>
<dbReference type="EMBL" id="JAGMVJ010000005">
    <property type="protein sequence ID" value="KAH7090169.1"/>
    <property type="molecule type" value="Genomic_DNA"/>
</dbReference>
<name>A0A8K0R8F8_9PLEO</name>
<evidence type="ECO:0008006" key="3">
    <source>
        <dbReference type="Google" id="ProtNLM"/>
    </source>
</evidence>
<organism evidence="1 2">
    <name type="scientific">Paraphoma chrysanthemicola</name>
    <dbReference type="NCBI Taxonomy" id="798071"/>
    <lineage>
        <taxon>Eukaryota</taxon>
        <taxon>Fungi</taxon>
        <taxon>Dikarya</taxon>
        <taxon>Ascomycota</taxon>
        <taxon>Pezizomycotina</taxon>
        <taxon>Dothideomycetes</taxon>
        <taxon>Pleosporomycetidae</taxon>
        <taxon>Pleosporales</taxon>
        <taxon>Pleosporineae</taxon>
        <taxon>Phaeosphaeriaceae</taxon>
        <taxon>Paraphoma</taxon>
    </lineage>
</organism>
<reference evidence="1" key="1">
    <citation type="journal article" date="2021" name="Nat. Commun.">
        <title>Genetic determinants of endophytism in the Arabidopsis root mycobiome.</title>
        <authorList>
            <person name="Mesny F."/>
            <person name="Miyauchi S."/>
            <person name="Thiergart T."/>
            <person name="Pickel B."/>
            <person name="Atanasova L."/>
            <person name="Karlsson M."/>
            <person name="Huettel B."/>
            <person name="Barry K.W."/>
            <person name="Haridas S."/>
            <person name="Chen C."/>
            <person name="Bauer D."/>
            <person name="Andreopoulos W."/>
            <person name="Pangilinan J."/>
            <person name="LaButti K."/>
            <person name="Riley R."/>
            <person name="Lipzen A."/>
            <person name="Clum A."/>
            <person name="Drula E."/>
            <person name="Henrissat B."/>
            <person name="Kohler A."/>
            <person name="Grigoriev I.V."/>
            <person name="Martin F.M."/>
            <person name="Hacquard S."/>
        </authorList>
    </citation>
    <scope>NUCLEOTIDE SEQUENCE</scope>
    <source>
        <strain evidence="1">MPI-SDFR-AT-0120</strain>
    </source>
</reference>
<evidence type="ECO:0000313" key="1">
    <source>
        <dbReference type="EMBL" id="KAH7090169.1"/>
    </source>
</evidence>
<comment type="caution">
    <text evidence="1">The sequence shown here is derived from an EMBL/GenBank/DDBJ whole genome shotgun (WGS) entry which is preliminary data.</text>
</comment>
<dbReference type="SUPFAM" id="SSF56112">
    <property type="entry name" value="Protein kinase-like (PK-like)"/>
    <property type="match status" value="1"/>
</dbReference>
<protein>
    <recommendedName>
        <fullName evidence="3">Aminoglycoside phosphotransferase domain-containing protein</fullName>
    </recommendedName>
</protein>
<dbReference type="PANTHER" id="PTHR21310">
    <property type="entry name" value="AMINOGLYCOSIDE PHOSPHOTRANSFERASE-RELATED-RELATED"/>
    <property type="match status" value="1"/>
</dbReference>